<comment type="caution">
    <text evidence="2">The sequence shown here is derived from an EMBL/GenBank/DDBJ whole genome shotgun (WGS) entry which is preliminary data.</text>
</comment>
<keyword evidence="3" id="KW-1185">Reference proteome</keyword>
<dbReference type="RefSeq" id="WP_281840586.1">
    <property type="nucleotide sequence ID" value="NZ_BROH01000001.1"/>
</dbReference>
<feature type="signal peptide" evidence="1">
    <location>
        <begin position="1"/>
        <end position="33"/>
    </location>
</feature>
<gene>
    <name evidence="2" type="ORF">STA1M1_04930</name>
</gene>
<accession>A0ABQ5LNP2</accession>
<dbReference type="EMBL" id="BROH01000001">
    <property type="protein sequence ID" value="GKY86624.1"/>
    <property type="molecule type" value="Genomic_DNA"/>
</dbReference>
<dbReference type="Proteomes" id="UP001144205">
    <property type="component" value="Unassembled WGS sequence"/>
</dbReference>
<reference evidence="2" key="1">
    <citation type="journal article" date="2023" name="Int. J. Syst. Evol. Microbiol.">
        <title>Sinisalibacter aestuarii sp. nov., isolated from estuarine sediment of the Arakawa River.</title>
        <authorList>
            <person name="Arafat S.T."/>
            <person name="Hirano S."/>
            <person name="Sato A."/>
            <person name="Takeuchi K."/>
            <person name="Yasuda T."/>
            <person name="Terahara T."/>
            <person name="Hamada M."/>
            <person name="Kobayashi T."/>
        </authorList>
    </citation>
    <scope>NUCLEOTIDE SEQUENCE</scope>
    <source>
        <strain evidence="2">B-399</strain>
    </source>
</reference>
<evidence type="ECO:0000313" key="3">
    <source>
        <dbReference type="Proteomes" id="UP001144205"/>
    </source>
</evidence>
<protein>
    <submittedName>
        <fullName evidence="2">Uncharacterized protein</fullName>
    </submittedName>
</protein>
<feature type="chain" id="PRO_5046024142" evidence="1">
    <location>
        <begin position="34"/>
        <end position="263"/>
    </location>
</feature>
<evidence type="ECO:0000256" key="1">
    <source>
        <dbReference type="SAM" id="SignalP"/>
    </source>
</evidence>
<evidence type="ECO:0000313" key="2">
    <source>
        <dbReference type="EMBL" id="GKY86624.1"/>
    </source>
</evidence>
<sequence length="263" mass="28716">MTARIFAYRPGHGAGRALLGPTLAILLATPAAAADFPLPAGCEAFLTVQSKGCSVSLLWRCDVAPDGDFSEASFGPEGLEALVNYSRSYQWIESAYSWDSSREEYLPPANDPIDVATLLDTGIDTYDFAMRRSEPDATYDIRVTGADMLTGETTEIDGYTLDLVRTRLEIMGEQGQSEYRAQGMQYFSRELGHFFLGTETVFGEDGSEAEYDSSPLDIIRPGEAGFGLTTPLYECTRQDAALTAPILPTPDDFPAMETDHDQV</sequence>
<keyword evidence="1" id="KW-0732">Signal</keyword>
<name>A0ABQ5LNP2_9RHOB</name>
<proteinExistence type="predicted"/>
<organism evidence="2 3">
    <name type="scientific">Sinisalibacter aestuarii</name>
    <dbReference type="NCBI Taxonomy" id="2949426"/>
    <lineage>
        <taxon>Bacteria</taxon>
        <taxon>Pseudomonadati</taxon>
        <taxon>Pseudomonadota</taxon>
        <taxon>Alphaproteobacteria</taxon>
        <taxon>Rhodobacterales</taxon>
        <taxon>Roseobacteraceae</taxon>
        <taxon>Sinisalibacter</taxon>
    </lineage>
</organism>